<dbReference type="InterPro" id="IPR035969">
    <property type="entry name" value="Rab-GAP_TBC_sf"/>
</dbReference>
<dbReference type="PROSITE" id="PS50086">
    <property type="entry name" value="TBC_RABGAP"/>
    <property type="match status" value="1"/>
</dbReference>
<evidence type="ECO:0000256" key="3">
    <source>
        <dbReference type="PROSITE-ProRule" id="PRU10133"/>
    </source>
</evidence>
<evidence type="ECO:0000313" key="6">
    <source>
        <dbReference type="EMBL" id="KNC50949.1"/>
    </source>
</evidence>
<dbReference type="Pfam" id="PF00566">
    <property type="entry name" value="RabGAP-TBC"/>
    <property type="match status" value="2"/>
</dbReference>
<keyword evidence="1" id="KW-0808">Transferase</keyword>
<dbReference type="GeneID" id="25569967"/>
<organism evidence="6 7">
    <name type="scientific">Thecamonas trahens ATCC 50062</name>
    <dbReference type="NCBI Taxonomy" id="461836"/>
    <lineage>
        <taxon>Eukaryota</taxon>
        <taxon>Apusozoa</taxon>
        <taxon>Apusomonadida</taxon>
        <taxon>Apusomonadidae</taxon>
        <taxon>Thecamonas</taxon>
    </lineage>
</organism>
<protein>
    <submittedName>
        <fullName evidence="6">Uncharacterized protein</fullName>
    </submittedName>
</protein>
<dbReference type="STRING" id="461836.A0A0L0DF93"/>
<name>A0A0L0DF93_THETB</name>
<dbReference type="PROSITE" id="PS00183">
    <property type="entry name" value="UBC_1"/>
    <property type="match status" value="1"/>
</dbReference>
<evidence type="ECO:0000313" key="7">
    <source>
        <dbReference type="Proteomes" id="UP000054408"/>
    </source>
</evidence>
<feature type="domain" description="Rab-GAP TBC" evidence="4">
    <location>
        <begin position="270"/>
        <end position="561"/>
    </location>
</feature>
<dbReference type="InterPro" id="IPR000608">
    <property type="entry name" value="UBC"/>
</dbReference>
<evidence type="ECO:0000256" key="2">
    <source>
        <dbReference type="ARBA" id="ARBA00022786"/>
    </source>
</evidence>
<dbReference type="RefSeq" id="XP_013756680.1">
    <property type="nucleotide sequence ID" value="XM_013901226.1"/>
</dbReference>
<dbReference type="SMART" id="SM00212">
    <property type="entry name" value="UBCc"/>
    <property type="match status" value="1"/>
</dbReference>
<dbReference type="Proteomes" id="UP000054408">
    <property type="component" value="Unassembled WGS sequence"/>
</dbReference>
<dbReference type="InterPro" id="IPR000195">
    <property type="entry name" value="Rab-GAP-TBC_dom"/>
</dbReference>
<proteinExistence type="predicted"/>
<dbReference type="OrthoDB" id="26371at2759"/>
<reference evidence="6 7" key="1">
    <citation type="submission" date="2010-05" db="EMBL/GenBank/DDBJ databases">
        <title>The Genome Sequence of Thecamonas trahens ATCC 50062.</title>
        <authorList>
            <consortium name="The Broad Institute Genome Sequencing Platform"/>
            <person name="Russ C."/>
            <person name="Cuomo C."/>
            <person name="Shea T."/>
            <person name="Young S.K."/>
            <person name="Zeng Q."/>
            <person name="Koehrsen M."/>
            <person name="Haas B."/>
            <person name="Borodovsky M."/>
            <person name="Guigo R."/>
            <person name="Alvarado L."/>
            <person name="Berlin A."/>
            <person name="Bochicchio J."/>
            <person name="Borenstein D."/>
            <person name="Chapman S."/>
            <person name="Chen Z."/>
            <person name="Freedman E."/>
            <person name="Gellesch M."/>
            <person name="Goldberg J."/>
            <person name="Griggs A."/>
            <person name="Gujja S."/>
            <person name="Heilman E."/>
            <person name="Heiman D."/>
            <person name="Hepburn T."/>
            <person name="Howarth C."/>
            <person name="Jen D."/>
            <person name="Larson L."/>
            <person name="Mehta T."/>
            <person name="Park D."/>
            <person name="Pearson M."/>
            <person name="Roberts A."/>
            <person name="Saif S."/>
            <person name="Shenoy N."/>
            <person name="Sisk P."/>
            <person name="Stolte C."/>
            <person name="Sykes S."/>
            <person name="Thomson T."/>
            <person name="Walk T."/>
            <person name="White J."/>
            <person name="Yandava C."/>
            <person name="Burger G."/>
            <person name="Gray M.W."/>
            <person name="Holland P.W.H."/>
            <person name="King N."/>
            <person name="Lang F.B.F."/>
            <person name="Roger A.J."/>
            <person name="Ruiz-Trillo I."/>
            <person name="Lander E."/>
            <person name="Nusbaum C."/>
        </authorList>
    </citation>
    <scope>NUCLEOTIDE SEQUENCE [LARGE SCALE GENOMIC DNA]</scope>
    <source>
        <strain evidence="6 7">ATCC 50062</strain>
    </source>
</reference>
<dbReference type="PANTHER" id="PTHR22957">
    <property type="entry name" value="TBC1 DOMAIN FAMILY MEMBER GTPASE-ACTIVATING PROTEIN"/>
    <property type="match status" value="1"/>
</dbReference>
<dbReference type="SUPFAM" id="SSF47923">
    <property type="entry name" value="Ypt/Rab-GAP domain of gyp1p"/>
    <property type="match status" value="2"/>
</dbReference>
<dbReference type="AlphaFoldDB" id="A0A0L0DF93"/>
<dbReference type="GO" id="GO:0016740">
    <property type="term" value="F:transferase activity"/>
    <property type="evidence" value="ECO:0007669"/>
    <property type="project" value="UniProtKB-KW"/>
</dbReference>
<dbReference type="InterPro" id="IPR016135">
    <property type="entry name" value="UBQ-conjugating_enzyme/RWD"/>
</dbReference>
<sequence>MAAAETRLVRRLARELQLMQDDPPYGVGAWLVREGALREWEGVLDGPEETPYAGGAFKVAITVPDGYPLTPPVVRFVTPVYHPNIDSAGRICLDTLKMPPKGAWLPSLNIPTLLTMIRQLLAQPNPDDGLMVDITAQYTDSRPAFDAAARAHTLKHALPDPAPAPTLPAATSGSLLTRLFAKAKSTFHSPPAGDVGSDDEPASLTSASPPLAASALASASVPVLESDSLAVLPSAPPLAGRSKARESKFSGLDEADQVADEFLRTTCWSGIPPSARPLCWRMLLGVAPLKASRRAGVLARKHAEYAAMASGMASEADELASKYERGLLNQIHIDVLRMAPFMPLLVAPQVQAALQRLLFLWSLRHPGSGYVQGINDLALPFFIVFLRGALLPEAFDALGAWLPTRVEAGDFTAAAALADLPPVLAAQGEPALDATDAQGEASEHDTLMFAVAAASPEAQAFAALLPDDASLLSAEADTYWCLTALLDSIHDNYIQNQPGIQRMLKQLELLVGLMAPDLASLLAEYSIEYIQFAFRWMNCLLMRELSAHLVARLFDTYLAEGAFAKFHVFVCAALLVSFKADLMALATLLREQPGADPDGAHHDVFQALLSFLQDLPTAKWTEENVEVLLAEAYVARELYLEVLDRDVR</sequence>
<dbReference type="SUPFAM" id="SSF54495">
    <property type="entry name" value="UBC-like"/>
    <property type="match status" value="1"/>
</dbReference>
<dbReference type="Pfam" id="PF00179">
    <property type="entry name" value="UQ_con"/>
    <property type="match status" value="1"/>
</dbReference>
<dbReference type="Gene3D" id="3.10.110.10">
    <property type="entry name" value="Ubiquitin Conjugating Enzyme"/>
    <property type="match status" value="1"/>
</dbReference>
<dbReference type="PROSITE" id="PS50127">
    <property type="entry name" value="UBC_2"/>
    <property type="match status" value="1"/>
</dbReference>
<dbReference type="PANTHER" id="PTHR22957:SF26">
    <property type="entry name" value="LD44506P"/>
    <property type="match status" value="1"/>
</dbReference>
<accession>A0A0L0DF93</accession>
<dbReference type="Gene3D" id="1.10.472.80">
    <property type="entry name" value="Ypt/Rab-GAP domain of gyp1p, domain 3"/>
    <property type="match status" value="1"/>
</dbReference>
<feature type="active site" description="Glycyl thioester intermediate" evidence="3">
    <location>
        <position position="92"/>
    </location>
</feature>
<dbReference type="eggNOG" id="KOG0417">
    <property type="taxonomic scope" value="Eukaryota"/>
</dbReference>
<keyword evidence="2" id="KW-0833">Ubl conjugation pathway</keyword>
<dbReference type="EMBL" id="GL349463">
    <property type="protein sequence ID" value="KNC50949.1"/>
    <property type="molecule type" value="Genomic_DNA"/>
</dbReference>
<dbReference type="Gene3D" id="1.10.8.270">
    <property type="entry name" value="putative rabgap domain of human tbc1 domain family member 14 like domains"/>
    <property type="match status" value="1"/>
</dbReference>
<dbReference type="GO" id="GO:0005096">
    <property type="term" value="F:GTPase activator activity"/>
    <property type="evidence" value="ECO:0007669"/>
    <property type="project" value="TreeGrafter"/>
</dbReference>
<dbReference type="CDD" id="cd23805">
    <property type="entry name" value="UBCc_UBE2T"/>
    <property type="match status" value="1"/>
</dbReference>
<dbReference type="InterPro" id="IPR023313">
    <property type="entry name" value="UBQ-conjugating_AS"/>
</dbReference>
<dbReference type="eggNOG" id="KOG1092">
    <property type="taxonomic scope" value="Eukaryota"/>
</dbReference>
<gene>
    <name evidence="6" type="ORF">AMSG_12052</name>
</gene>
<feature type="domain" description="UBC core" evidence="5">
    <location>
        <begin position="7"/>
        <end position="158"/>
    </location>
</feature>
<keyword evidence="7" id="KW-1185">Reference proteome</keyword>
<dbReference type="SMART" id="SM00164">
    <property type="entry name" value="TBC"/>
    <property type="match status" value="1"/>
</dbReference>
<evidence type="ECO:0000259" key="5">
    <source>
        <dbReference type="PROSITE" id="PS50127"/>
    </source>
</evidence>
<evidence type="ECO:0000256" key="1">
    <source>
        <dbReference type="ARBA" id="ARBA00022679"/>
    </source>
</evidence>
<evidence type="ECO:0000259" key="4">
    <source>
        <dbReference type="PROSITE" id="PS50086"/>
    </source>
</evidence>